<accession>A0A9N9PCP9</accession>
<reference evidence="1" key="1">
    <citation type="submission" date="2021-06" db="EMBL/GenBank/DDBJ databases">
        <authorList>
            <person name="Kallberg Y."/>
            <person name="Tangrot J."/>
            <person name="Rosling A."/>
        </authorList>
    </citation>
    <scope>NUCLEOTIDE SEQUENCE</scope>
    <source>
        <strain evidence="1">MA453B</strain>
    </source>
</reference>
<comment type="caution">
    <text evidence="1">The sequence shown here is derived from an EMBL/GenBank/DDBJ whole genome shotgun (WGS) entry which is preliminary data.</text>
</comment>
<keyword evidence="2" id="KW-1185">Reference proteome</keyword>
<name>A0A9N9PCP9_9GLOM</name>
<dbReference type="Proteomes" id="UP000789405">
    <property type="component" value="Unassembled WGS sequence"/>
</dbReference>
<proteinExistence type="predicted"/>
<dbReference type="EMBL" id="CAJVPY010043302">
    <property type="protein sequence ID" value="CAG8808074.1"/>
    <property type="molecule type" value="Genomic_DNA"/>
</dbReference>
<organism evidence="1 2">
    <name type="scientific">Dentiscutata erythropus</name>
    <dbReference type="NCBI Taxonomy" id="1348616"/>
    <lineage>
        <taxon>Eukaryota</taxon>
        <taxon>Fungi</taxon>
        <taxon>Fungi incertae sedis</taxon>
        <taxon>Mucoromycota</taxon>
        <taxon>Glomeromycotina</taxon>
        <taxon>Glomeromycetes</taxon>
        <taxon>Diversisporales</taxon>
        <taxon>Gigasporaceae</taxon>
        <taxon>Dentiscutata</taxon>
    </lineage>
</organism>
<evidence type="ECO:0000313" key="1">
    <source>
        <dbReference type="EMBL" id="CAG8808074.1"/>
    </source>
</evidence>
<protein>
    <submittedName>
        <fullName evidence="1">24529_t:CDS:1</fullName>
    </submittedName>
</protein>
<sequence>MSMNKSKTKSEHGSTDVLDHKFHIFLIHHNISSSFIHSLGFVHTKTPARNTCCGILTNLKIITGGNLVLSTKQ</sequence>
<dbReference type="AlphaFoldDB" id="A0A9N9PCP9"/>
<gene>
    <name evidence="1" type="ORF">DERYTH_LOCUS24805</name>
</gene>
<evidence type="ECO:0000313" key="2">
    <source>
        <dbReference type="Proteomes" id="UP000789405"/>
    </source>
</evidence>
<feature type="non-terminal residue" evidence="1">
    <location>
        <position position="73"/>
    </location>
</feature>